<proteinExistence type="predicted"/>
<protein>
    <submittedName>
        <fullName evidence="2">Uncharacterized protein</fullName>
    </submittedName>
</protein>
<feature type="compositionally biased region" description="Basic residues" evidence="1">
    <location>
        <begin position="12"/>
        <end position="21"/>
    </location>
</feature>
<organism evidence="2 3">
    <name type="scientific">Circinella minor</name>
    <dbReference type="NCBI Taxonomy" id="1195481"/>
    <lineage>
        <taxon>Eukaryota</taxon>
        <taxon>Fungi</taxon>
        <taxon>Fungi incertae sedis</taxon>
        <taxon>Mucoromycota</taxon>
        <taxon>Mucoromycotina</taxon>
        <taxon>Mucoromycetes</taxon>
        <taxon>Mucorales</taxon>
        <taxon>Lichtheimiaceae</taxon>
        <taxon>Circinella</taxon>
    </lineage>
</organism>
<feature type="compositionally biased region" description="Low complexity" evidence="1">
    <location>
        <begin position="22"/>
        <end position="35"/>
    </location>
</feature>
<accession>A0A8H7RQ89</accession>
<evidence type="ECO:0000256" key="1">
    <source>
        <dbReference type="SAM" id="MobiDB-lite"/>
    </source>
</evidence>
<evidence type="ECO:0000313" key="2">
    <source>
        <dbReference type="EMBL" id="KAG2214680.1"/>
    </source>
</evidence>
<evidence type="ECO:0000313" key="3">
    <source>
        <dbReference type="Proteomes" id="UP000646827"/>
    </source>
</evidence>
<dbReference type="AlphaFoldDB" id="A0A8H7RQ89"/>
<reference evidence="2 3" key="1">
    <citation type="submission" date="2020-12" db="EMBL/GenBank/DDBJ databases">
        <title>Metabolic potential, ecology and presence of endohyphal bacteria is reflected in genomic diversity of Mucoromycotina.</title>
        <authorList>
            <person name="Muszewska A."/>
            <person name="Okrasinska A."/>
            <person name="Steczkiewicz K."/>
            <person name="Drgas O."/>
            <person name="Orlowska M."/>
            <person name="Perlinska-Lenart U."/>
            <person name="Aleksandrzak-Piekarczyk T."/>
            <person name="Szatraj K."/>
            <person name="Zielenkiewicz U."/>
            <person name="Pilsyk S."/>
            <person name="Malc E."/>
            <person name="Mieczkowski P."/>
            <person name="Kruszewska J.S."/>
            <person name="Biernat P."/>
            <person name="Pawlowska J."/>
        </authorList>
    </citation>
    <scope>NUCLEOTIDE SEQUENCE [LARGE SCALE GENOMIC DNA]</scope>
    <source>
        <strain evidence="2 3">CBS 142.35</strain>
    </source>
</reference>
<keyword evidence="3" id="KW-1185">Reference proteome</keyword>
<dbReference type="Proteomes" id="UP000646827">
    <property type="component" value="Unassembled WGS sequence"/>
</dbReference>
<name>A0A8H7RQ89_9FUNG</name>
<feature type="region of interest" description="Disordered" evidence="1">
    <location>
        <begin position="1"/>
        <end position="46"/>
    </location>
</feature>
<sequence>MGKSKNGIITLKPKRRRHPKPQHQQTTEPQPQEQPGVVIDESGNSPIEALENSSLIYSEAIRVSKRPRINEQHGIF</sequence>
<gene>
    <name evidence="2" type="ORF">INT45_010953</name>
</gene>
<dbReference type="EMBL" id="JAEPRB010000600">
    <property type="protein sequence ID" value="KAG2214680.1"/>
    <property type="molecule type" value="Genomic_DNA"/>
</dbReference>
<comment type="caution">
    <text evidence="2">The sequence shown here is derived from an EMBL/GenBank/DDBJ whole genome shotgun (WGS) entry which is preliminary data.</text>
</comment>